<protein>
    <submittedName>
        <fullName evidence="2">Methyltransferase domain-containing protein</fullName>
    </submittedName>
</protein>
<feature type="domain" description="Methyltransferase" evidence="1">
    <location>
        <begin position="65"/>
        <end position="158"/>
    </location>
</feature>
<gene>
    <name evidence="2" type="ORF">H7C19_18880</name>
</gene>
<name>A0A7X0RSA2_9BACL</name>
<dbReference type="EMBL" id="JACJVP010000030">
    <property type="protein sequence ID" value="MBB6672752.1"/>
    <property type="molecule type" value="Genomic_DNA"/>
</dbReference>
<dbReference type="Gene3D" id="3.40.50.150">
    <property type="entry name" value="Vaccinia Virus protein VP39"/>
    <property type="match status" value="1"/>
</dbReference>
<dbReference type="InterPro" id="IPR029063">
    <property type="entry name" value="SAM-dependent_MTases_sf"/>
</dbReference>
<dbReference type="SUPFAM" id="SSF53335">
    <property type="entry name" value="S-adenosyl-L-methionine-dependent methyltransferases"/>
    <property type="match status" value="1"/>
</dbReference>
<comment type="caution">
    <text evidence="2">The sequence shown here is derived from an EMBL/GenBank/DDBJ whole genome shotgun (WGS) entry which is preliminary data.</text>
</comment>
<sequence>MFDRLRERATAPELMDDRAAGGAELREALRHLRRLNRIFGAAGPTLHGVKRLWAEAGQPARWTLLDVGAGSGDVNRRLLRWADRRGVELRIVLLDETAEACDEARRYYGREPRVEVRRGDLFALPPGAADVVTATQVLHHFTGDDMPAAVSAMLRAARVGVVVGDIHRHWIAWSAVWLVTRIVSRNRYIRHDGPLSVAKGFRGADWETLGRLPFASILHYDWRPLFRYAVTIRPAVGKDNQPMNGAGDHGHPL</sequence>
<keyword evidence="3" id="KW-1185">Reference proteome</keyword>
<evidence type="ECO:0000313" key="3">
    <source>
        <dbReference type="Proteomes" id="UP000547209"/>
    </source>
</evidence>
<dbReference type="GO" id="GO:0032259">
    <property type="term" value="P:methylation"/>
    <property type="evidence" value="ECO:0007669"/>
    <property type="project" value="UniProtKB-KW"/>
</dbReference>
<dbReference type="InterPro" id="IPR041698">
    <property type="entry name" value="Methyltransf_25"/>
</dbReference>
<dbReference type="RefSeq" id="WP_185670603.1">
    <property type="nucleotide sequence ID" value="NZ_JACJVP010000030.1"/>
</dbReference>
<reference evidence="2 3" key="1">
    <citation type="submission" date="2020-08" db="EMBL/GenBank/DDBJ databases">
        <title>Cohnella phylogeny.</title>
        <authorList>
            <person name="Dunlap C."/>
        </authorList>
    </citation>
    <scope>NUCLEOTIDE SEQUENCE [LARGE SCALE GENOMIC DNA]</scope>
    <source>
        <strain evidence="2 3">DSM 28246</strain>
    </source>
</reference>
<dbReference type="Pfam" id="PF13649">
    <property type="entry name" value="Methyltransf_25"/>
    <property type="match status" value="1"/>
</dbReference>
<accession>A0A7X0RSA2</accession>
<dbReference type="GO" id="GO:0008168">
    <property type="term" value="F:methyltransferase activity"/>
    <property type="evidence" value="ECO:0007669"/>
    <property type="project" value="UniProtKB-KW"/>
</dbReference>
<dbReference type="AlphaFoldDB" id="A0A7X0RSA2"/>
<evidence type="ECO:0000313" key="2">
    <source>
        <dbReference type="EMBL" id="MBB6672752.1"/>
    </source>
</evidence>
<proteinExistence type="predicted"/>
<dbReference type="CDD" id="cd02440">
    <property type="entry name" value="AdoMet_MTases"/>
    <property type="match status" value="1"/>
</dbReference>
<keyword evidence="2" id="KW-0489">Methyltransferase</keyword>
<evidence type="ECO:0000259" key="1">
    <source>
        <dbReference type="Pfam" id="PF13649"/>
    </source>
</evidence>
<dbReference type="Proteomes" id="UP000547209">
    <property type="component" value="Unassembled WGS sequence"/>
</dbReference>
<keyword evidence="2" id="KW-0808">Transferase</keyword>
<organism evidence="2 3">
    <name type="scientific">Cohnella nanjingensis</name>
    <dbReference type="NCBI Taxonomy" id="1387779"/>
    <lineage>
        <taxon>Bacteria</taxon>
        <taxon>Bacillati</taxon>
        <taxon>Bacillota</taxon>
        <taxon>Bacilli</taxon>
        <taxon>Bacillales</taxon>
        <taxon>Paenibacillaceae</taxon>
        <taxon>Cohnella</taxon>
    </lineage>
</organism>